<dbReference type="VEuPathDB" id="FungiDB:PPTG_12627"/>
<sequence length="158" mass="17893">MKNVLRFTTHYVAGQIEGQYAKGLETATQYSRTTLSQDLKKVKQFTNETFATGGRGSQQKMLKSQSEQYREAVRATHLIANELADIEGEDEFDKMLTFVLAQWCNVRQKKMLSVSENVSGDESGRIKEVNKRDRDYDALVKKSSTSAAVMRKTEVLTV</sequence>
<dbReference type="Proteomes" id="UP000053864">
    <property type="component" value="Unassembled WGS sequence"/>
</dbReference>
<dbReference type="EMBL" id="KI687042">
    <property type="protein sequence ID" value="ETK83247.1"/>
    <property type="molecule type" value="Genomic_DNA"/>
</dbReference>
<dbReference type="Proteomes" id="UP000053236">
    <property type="component" value="Unassembled WGS sequence"/>
</dbReference>
<proteinExistence type="predicted"/>
<organism evidence="2">
    <name type="scientific">Phytophthora nicotianae</name>
    <name type="common">Potato buckeye rot agent</name>
    <name type="synonym">Phytophthora parasitica</name>
    <dbReference type="NCBI Taxonomy" id="4792"/>
    <lineage>
        <taxon>Eukaryota</taxon>
        <taxon>Sar</taxon>
        <taxon>Stramenopiles</taxon>
        <taxon>Oomycota</taxon>
        <taxon>Peronosporomycetes</taxon>
        <taxon>Peronosporales</taxon>
        <taxon>Peronosporaceae</taxon>
        <taxon>Phytophthora</taxon>
    </lineage>
</organism>
<reference evidence="1" key="1">
    <citation type="submission" date="2013-11" db="EMBL/GenBank/DDBJ databases">
        <title>The Genome Sequence of Phytophthora parasitica CJ02B3.</title>
        <authorList>
            <consortium name="The Broad Institute Genomics Platform"/>
            <person name="Russ C."/>
            <person name="Tyler B."/>
            <person name="Panabieres F."/>
            <person name="Shan W."/>
            <person name="Tripathy S."/>
            <person name="Grunwald N."/>
            <person name="Machado M."/>
            <person name="Johnson C.S."/>
            <person name="Arredondo F."/>
            <person name="Hong C."/>
            <person name="Coffey M."/>
            <person name="Young S.K."/>
            <person name="Zeng Q."/>
            <person name="Gargeya S."/>
            <person name="Fitzgerald M."/>
            <person name="Abouelleil A."/>
            <person name="Alvarado L."/>
            <person name="Chapman S.B."/>
            <person name="Gainer-Dewar J."/>
            <person name="Goldberg J."/>
            <person name="Griggs A."/>
            <person name="Gujja S."/>
            <person name="Hansen M."/>
            <person name="Howarth C."/>
            <person name="Imamovic A."/>
            <person name="Ireland A."/>
            <person name="Larimer J."/>
            <person name="McCowan C."/>
            <person name="Murphy C."/>
            <person name="Pearson M."/>
            <person name="Poon T.W."/>
            <person name="Priest M."/>
            <person name="Roberts A."/>
            <person name="Saif S."/>
            <person name="Shea T."/>
            <person name="Sykes S."/>
            <person name="Wortman J."/>
            <person name="Nusbaum C."/>
            <person name="Birren B."/>
        </authorList>
    </citation>
    <scope>NUCLEOTIDE SEQUENCE [LARGE SCALE GENOMIC DNA]</scope>
    <source>
        <strain evidence="1">CJ02B3</strain>
    </source>
</reference>
<gene>
    <name evidence="1" type="ORF">L915_11509</name>
    <name evidence="2" type="ORF">L916_11425</name>
</gene>
<evidence type="ECO:0000313" key="2">
    <source>
        <dbReference type="EMBL" id="ETL36640.1"/>
    </source>
</evidence>
<reference evidence="2" key="2">
    <citation type="submission" date="2013-11" db="EMBL/GenBank/DDBJ databases">
        <title>The Genome Sequence of Phytophthora parasitica CJ05E6.</title>
        <authorList>
            <consortium name="The Broad Institute Genomics Platform"/>
            <person name="Russ C."/>
            <person name="Tyler B."/>
            <person name="Panabieres F."/>
            <person name="Shan W."/>
            <person name="Tripathy S."/>
            <person name="Grunwald N."/>
            <person name="Machado M."/>
            <person name="Johnson C.S."/>
            <person name="Arredondo F."/>
            <person name="Hong C."/>
            <person name="Coffey M."/>
            <person name="Young S.K."/>
            <person name="Zeng Q."/>
            <person name="Gargeya S."/>
            <person name="Fitzgerald M."/>
            <person name="Abouelleil A."/>
            <person name="Alvarado L."/>
            <person name="Chapman S.B."/>
            <person name="Gainer-Dewar J."/>
            <person name="Goldberg J."/>
            <person name="Griggs A."/>
            <person name="Gujja S."/>
            <person name="Hansen M."/>
            <person name="Howarth C."/>
            <person name="Imamovic A."/>
            <person name="Ireland A."/>
            <person name="Larimer J."/>
            <person name="McCowan C."/>
            <person name="Murphy C."/>
            <person name="Pearson M."/>
            <person name="Poon T.W."/>
            <person name="Priest M."/>
            <person name="Roberts A."/>
            <person name="Saif S."/>
            <person name="Shea T."/>
            <person name="Sykes S."/>
            <person name="Wortman J."/>
            <person name="Nusbaum C."/>
            <person name="Birren B."/>
        </authorList>
    </citation>
    <scope>NUCLEOTIDE SEQUENCE [LARGE SCALE GENOMIC DNA]</scope>
    <source>
        <strain evidence="2">CJ05E6</strain>
    </source>
</reference>
<dbReference type="EMBL" id="KI673727">
    <property type="protein sequence ID" value="ETL36640.1"/>
    <property type="molecule type" value="Genomic_DNA"/>
</dbReference>
<protein>
    <submittedName>
        <fullName evidence="2">Uncharacterized protein</fullName>
    </submittedName>
</protein>
<dbReference type="AlphaFoldDB" id="W2IR94"/>
<evidence type="ECO:0000313" key="1">
    <source>
        <dbReference type="EMBL" id="ETK83247.1"/>
    </source>
</evidence>
<name>W2IR94_PHYNI</name>
<accession>W2IR94</accession>